<evidence type="ECO:0000313" key="5">
    <source>
        <dbReference type="EMBL" id="MBD2315689.1"/>
    </source>
</evidence>
<proteinExistence type="predicted"/>
<dbReference type="SUPFAM" id="SSF46785">
    <property type="entry name" value="Winged helix' DNA-binding domain"/>
    <property type="match status" value="1"/>
</dbReference>
<dbReference type="InterPro" id="IPR014710">
    <property type="entry name" value="RmlC-like_jellyroll"/>
</dbReference>
<sequence length="209" mass="24085">MAYTFSSFDLNYTNSITDWRRSLEEIYRGHTMHTYKRGQIIPMYPHEVWVVCRGVVQLNTLHPSGDEVLVGLAMQAMPFGLPLTNLEPYQAISLSDVDLIQFTLIELEQSPQLYHGILQHLNRRLQQTEAMLALVSNKRVEERLRQILLLLKQEVGIPVDGGTRLTVRFTHQHLASAISSTRVTVTRAMKLLQDEGWLKVDRDRYIVLT</sequence>
<evidence type="ECO:0000313" key="6">
    <source>
        <dbReference type="Proteomes" id="UP000618445"/>
    </source>
</evidence>
<evidence type="ECO:0000256" key="1">
    <source>
        <dbReference type="ARBA" id="ARBA00023015"/>
    </source>
</evidence>
<evidence type="ECO:0000256" key="2">
    <source>
        <dbReference type="ARBA" id="ARBA00023125"/>
    </source>
</evidence>
<name>A0ABR8C8B2_9CYAN</name>
<evidence type="ECO:0000256" key="3">
    <source>
        <dbReference type="ARBA" id="ARBA00023163"/>
    </source>
</evidence>
<keyword evidence="3" id="KW-0804">Transcription</keyword>
<dbReference type="SMART" id="SM00419">
    <property type="entry name" value="HTH_CRP"/>
    <property type="match status" value="1"/>
</dbReference>
<dbReference type="PROSITE" id="PS51063">
    <property type="entry name" value="HTH_CRP_2"/>
    <property type="match status" value="1"/>
</dbReference>
<dbReference type="Gene3D" id="2.60.120.10">
    <property type="entry name" value="Jelly Rolls"/>
    <property type="match status" value="1"/>
</dbReference>
<dbReference type="RefSeq" id="WP_190575981.1">
    <property type="nucleotide sequence ID" value="NZ_CAWPQU010000012.1"/>
</dbReference>
<organism evidence="5 6">
    <name type="scientific">Phormidium tenue FACHB-1050</name>
    <dbReference type="NCBI Taxonomy" id="2692857"/>
    <lineage>
        <taxon>Bacteria</taxon>
        <taxon>Bacillati</taxon>
        <taxon>Cyanobacteriota</taxon>
        <taxon>Cyanophyceae</taxon>
        <taxon>Oscillatoriophycideae</taxon>
        <taxon>Oscillatoriales</taxon>
        <taxon>Oscillatoriaceae</taxon>
        <taxon>Phormidium</taxon>
    </lineage>
</organism>
<reference evidence="5 6" key="1">
    <citation type="journal article" date="2020" name="ISME J.">
        <title>Comparative genomics reveals insights into cyanobacterial evolution and habitat adaptation.</title>
        <authorList>
            <person name="Chen M.Y."/>
            <person name="Teng W.K."/>
            <person name="Zhao L."/>
            <person name="Hu C.X."/>
            <person name="Zhou Y.K."/>
            <person name="Han B.P."/>
            <person name="Song L.R."/>
            <person name="Shu W.S."/>
        </authorList>
    </citation>
    <scope>NUCLEOTIDE SEQUENCE [LARGE SCALE GENOMIC DNA]</scope>
    <source>
        <strain evidence="5 6">FACHB-1050</strain>
    </source>
</reference>
<dbReference type="Proteomes" id="UP000618445">
    <property type="component" value="Unassembled WGS sequence"/>
</dbReference>
<dbReference type="Pfam" id="PF13545">
    <property type="entry name" value="HTH_Crp_2"/>
    <property type="match status" value="1"/>
</dbReference>
<keyword evidence="1" id="KW-0805">Transcription regulation</keyword>
<accession>A0ABR8C8B2</accession>
<comment type="caution">
    <text evidence="5">The sequence shown here is derived from an EMBL/GenBank/DDBJ whole genome shotgun (WGS) entry which is preliminary data.</text>
</comment>
<gene>
    <name evidence="5" type="ORF">H6G05_02350</name>
</gene>
<dbReference type="EMBL" id="JACJQY010000002">
    <property type="protein sequence ID" value="MBD2315689.1"/>
    <property type="molecule type" value="Genomic_DNA"/>
</dbReference>
<dbReference type="InterPro" id="IPR012318">
    <property type="entry name" value="HTH_CRP"/>
</dbReference>
<dbReference type="InterPro" id="IPR036390">
    <property type="entry name" value="WH_DNA-bd_sf"/>
</dbReference>
<evidence type="ECO:0000259" key="4">
    <source>
        <dbReference type="PROSITE" id="PS51063"/>
    </source>
</evidence>
<keyword evidence="2" id="KW-0238">DNA-binding</keyword>
<dbReference type="InterPro" id="IPR018490">
    <property type="entry name" value="cNMP-bd_dom_sf"/>
</dbReference>
<feature type="domain" description="HTH crp-type" evidence="4">
    <location>
        <begin position="138"/>
        <end position="209"/>
    </location>
</feature>
<keyword evidence="6" id="KW-1185">Reference proteome</keyword>
<protein>
    <submittedName>
        <fullName evidence="5">Crp/Fnr family transcriptional regulator</fullName>
    </submittedName>
</protein>
<dbReference type="SUPFAM" id="SSF51206">
    <property type="entry name" value="cAMP-binding domain-like"/>
    <property type="match status" value="1"/>
</dbReference>